<reference evidence="2 3" key="1">
    <citation type="submission" date="2019-12" db="EMBL/GenBank/DDBJ databases">
        <authorList>
            <person name="Yuan C.-G."/>
        </authorList>
    </citation>
    <scope>NUCLEOTIDE SEQUENCE [LARGE SCALE GENOMIC DNA]</scope>
    <source>
        <strain evidence="2 3">KCTC 23863</strain>
    </source>
</reference>
<dbReference type="SUPFAM" id="SSF88659">
    <property type="entry name" value="Sigma3 and sigma4 domains of RNA polymerase sigma factors"/>
    <property type="match status" value="1"/>
</dbReference>
<dbReference type="AlphaFoldDB" id="A0A7X3MVH2"/>
<evidence type="ECO:0000256" key="1">
    <source>
        <dbReference type="SAM" id="MobiDB-lite"/>
    </source>
</evidence>
<gene>
    <name evidence="2" type="ORF">GR328_21460</name>
</gene>
<accession>A0A7X3MVH2</accession>
<dbReference type="Gene3D" id="1.10.10.10">
    <property type="entry name" value="Winged helix-like DNA-binding domain superfamily/Winged helix DNA-binding domain"/>
    <property type="match status" value="1"/>
</dbReference>
<evidence type="ECO:0000313" key="3">
    <source>
        <dbReference type="Proteomes" id="UP000436483"/>
    </source>
</evidence>
<proteinExistence type="predicted"/>
<dbReference type="EMBL" id="WURB01000024">
    <property type="protein sequence ID" value="MXQ13979.1"/>
    <property type="molecule type" value="Genomic_DNA"/>
</dbReference>
<organism evidence="2 3">
    <name type="scientific">Microvirga makkahensis</name>
    <dbReference type="NCBI Taxonomy" id="1128670"/>
    <lineage>
        <taxon>Bacteria</taxon>
        <taxon>Pseudomonadati</taxon>
        <taxon>Pseudomonadota</taxon>
        <taxon>Alphaproteobacteria</taxon>
        <taxon>Hyphomicrobiales</taxon>
        <taxon>Methylobacteriaceae</taxon>
        <taxon>Microvirga</taxon>
    </lineage>
</organism>
<dbReference type="Proteomes" id="UP000436483">
    <property type="component" value="Unassembled WGS sequence"/>
</dbReference>
<reference evidence="2 3" key="2">
    <citation type="submission" date="2020-01" db="EMBL/GenBank/DDBJ databases">
        <title>Microvirga sp. nov., an arsenate reduction bacterium isolated from Tibet hotspring sediments.</title>
        <authorList>
            <person name="Xian W.-D."/>
            <person name="Li W.-J."/>
        </authorList>
    </citation>
    <scope>NUCLEOTIDE SEQUENCE [LARGE SCALE GENOMIC DNA]</scope>
    <source>
        <strain evidence="2 3">KCTC 23863</strain>
    </source>
</reference>
<name>A0A7X3MVH2_9HYPH</name>
<protein>
    <submittedName>
        <fullName evidence="2">Uncharacterized protein</fullName>
    </submittedName>
</protein>
<sequence length="183" mass="20620">MDNQAPRVRHRERPAAPAVPQANPAPLNVHEKMRRALWMREQGFTRAEIAEALSITEGYVSELFARARDEALAAVKEATAEQLVTDLRTTHALQMAKLAALYDQAEKAGDRKTMVAVLRERRHHNESLRELYRSLGAFDRFTRSAQAEERHPLAQDALDWITHAQALFDSIGDASDTEEPEAP</sequence>
<dbReference type="InterPro" id="IPR036388">
    <property type="entry name" value="WH-like_DNA-bd_sf"/>
</dbReference>
<dbReference type="RefSeq" id="WP_160887474.1">
    <property type="nucleotide sequence ID" value="NZ_WURB01000024.1"/>
</dbReference>
<dbReference type="OrthoDB" id="9827821at2"/>
<feature type="region of interest" description="Disordered" evidence="1">
    <location>
        <begin position="1"/>
        <end position="25"/>
    </location>
</feature>
<dbReference type="InterPro" id="IPR013324">
    <property type="entry name" value="RNA_pol_sigma_r3/r4-like"/>
</dbReference>
<keyword evidence="3" id="KW-1185">Reference proteome</keyword>
<comment type="caution">
    <text evidence="2">The sequence shown here is derived from an EMBL/GenBank/DDBJ whole genome shotgun (WGS) entry which is preliminary data.</text>
</comment>
<feature type="compositionally biased region" description="Low complexity" evidence="1">
    <location>
        <begin position="15"/>
        <end position="25"/>
    </location>
</feature>
<evidence type="ECO:0000313" key="2">
    <source>
        <dbReference type="EMBL" id="MXQ13979.1"/>
    </source>
</evidence>